<reference evidence="2 3" key="1">
    <citation type="submission" date="2022-09" db="EMBL/GenBank/DDBJ databases">
        <title>Enrichment on poylsaccharides allowed isolation of novel metabolic and taxonomic groups of Haloarchaea.</title>
        <authorList>
            <person name="Sorokin D.Y."/>
            <person name="Elcheninov A.G."/>
            <person name="Khizhniak T.V."/>
            <person name="Kolganova T.V."/>
            <person name="Kublanov I.V."/>
        </authorList>
    </citation>
    <scope>NUCLEOTIDE SEQUENCE [LARGE SCALE GENOMIC DNA]</scope>
    <source>
        <strain evidence="2 3">AArc-curdl1</strain>
    </source>
</reference>
<gene>
    <name evidence="2" type="ORF">OB919_07440</name>
</gene>
<protein>
    <submittedName>
        <fullName evidence="2">Uncharacterized protein</fullName>
    </submittedName>
</protein>
<proteinExistence type="predicted"/>
<feature type="transmembrane region" description="Helical" evidence="1">
    <location>
        <begin position="30"/>
        <end position="49"/>
    </location>
</feature>
<organism evidence="2 3">
    <name type="scientific">Natronosalvus hydrolyticus</name>
    <dbReference type="NCBI Taxonomy" id="2979988"/>
    <lineage>
        <taxon>Archaea</taxon>
        <taxon>Methanobacteriati</taxon>
        <taxon>Methanobacteriota</taxon>
        <taxon>Stenosarchaea group</taxon>
        <taxon>Halobacteria</taxon>
        <taxon>Halobacteriales</taxon>
        <taxon>Natrialbaceae</taxon>
        <taxon>Natronosalvus</taxon>
    </lineage>
</organism>
<evidence type="ECO:0000313" key="3">
    <source>
        <dbReference type="Proteomes" id="UP001321047"/>
    </source>
</evidence>
<dbReference type="Proteomes" id="UP001321047">
    <property type="component" value="Unassembled WGS sequence"/>
</dbReference>
<accession>A0AAP2Z855</accession>
<keyword evidence="1" id="KW-0812">Transmembrane</keyword>
<evidence type="ECO:0000256" key="1">
    <source>
        <dbReference type="SAM" id="Phobius"/>
    </source>
</evidence>
<feature type="transmembrane region" description="Helical" evidence="1">
    <location>
        <begin position="82"/>
        <end position="103"/>
    </location>
</feature>
<feature type="transmembrane region" description="Helical" evidence="1">
    <location>
        <begin position="56"/>
        <end position="76"/>
    </location>
</feature>
<dbReference type="RefSeq" id="WP_342807977.1">
    <property type="nucleotide sequence ID" value="NZ_JAOPJZ010000004.1"/>
</dbReference>
<comment type="caution">
    <text evidence="2">The sequence shown here is derived from an EMBL/GenBank/DDBJ whole genome shotgun (WGS) entry which is preliminary data.</text>
</comment>
<keyword evidence="1" id="KW-1133">Transmembrane helix</keyword>
<evidence type="ECO:0000313" key="2">
    <source>
        <dbReference type="EMBL" id="MCU4751815.1"/>
    </source>
</evidence>
<name>A0AAP2Z855_9EURY</name>
<keyword evidence="3" id="KW-1185">Reference proteome</keyword>
<keyword evidence="1" id="KW-0472">Membrane</keyword>
<dbReference type="AlphaFoldDB" id="A0AAP2Z855"/>
<sequence length="104" mass="11527">MLGIIFLLVLAGVALAGAWRFDGRYERRSSLVVFALAMYLLVLEGVPIVRTPISDVFVPMGFLLALFYYALLDATAPERHGFVRVVFAGASLLWMVYLLFVVIG</sequence>
<dbReference type="EMBL" id="JAOPJZ010000004">
    <property type="protein sequence ID" value="MCU4751815.1"/>
    <property type="molecule type" value="Genomic_DNA"/>
</dbReference>